<name>A0A7I8DQ83_9FIRM</name>
<dbReference type="InterPro" id="IPR006139">
    <property type="entry name" value="D-isomer_2_OHA_DH_cat_dom"/>
</dbReference>
<dbReference type="GO" id="GO:0051287">
    <property type="term" value="F:NAD binding"/>
    <property type="evidence" value="ECO:0007669"/>
    <property type="project" value="InterPro"/>
</dbReference>
<evidence type="ECO:0000256" key="10">
    <source>
        <dbReference type="ARBA" id="ARBA00048126"/>
    </source>
</evidence>
<feature type="domain" description="ACT" evidence="13">
    <location>
        <begin position="320"/>
        <end position="390"/>
    </location>
</feature>
<evidence type="ECO:0000256" key="7">
    <source>
        <dbReference type="ARBA" id="ARBA00023002"/>
    </source>
</evidence>
<keyword evidence="7 12" id="KW-0560">Oxidoreductase</keyword>
<dbReference type="PANTHER" id="PTHR42938">
    <property type="entry name" value="FORMATE DEHYDROGENASE 1"/>
    <property type="match status" value="1"/>
</dbReference>
<dbReference type="PROSITE" id="PS51671">
    <property type="entry name" value="ACT"/>
    <property type="match status" value="1"/>
</dbReference>
<organism evidence="14 15">
    <name type="scientific">Anaerocolumna chitinilytica</name>
    <dbReference type="NCBI Taxonomy" id="1727145"/>
    <lineage>
        <taxon>Bacteria</taxon>
        <taxon>Bacillati</taxon>
        <taxon>Bacillota</taxon>
        <taxon>Clostridia</taxon>
        <taxon>Lachnospirales</taxon>
        <taxon>Lachnospiraceae</taxon>
        <taxon>Anaerocolumna</taxon>
    </lineage>
</organism>
<dbReference type="UniPathway" id="UPA00135">
    <property type="reaction ID" value="UER00196"/>
</dbReference>
<dbReference type="InterPro" id="IPR036291">
    <property type="entry name" value="NAD(P)-bd_dom_sf"/>
</dbReference>
<comment type="function">
    <text evidence="1">Catalyzes the reversible oxidation of 3-phospho-D-glycerate to 3-phosphonooxypyruvate, the first step of the phosphorylated L-serine biosynthesis pathway. Also catalyzes the reversible oxidation of 2-hydroxyglutarate to 2-oxoglutarate.</text>
</comment>
<dbReference type="KEGG" id="acht:bsdcttw_25150"/>
<dbReference type="EC" id="1.1.1.399" evidence="4"/>
<evidence type="ECO:0000256" key="1">
    <source>
        <dbReference type="ARBA" id="ARBA00003800"/>
    </source>
</evidence>
<dbReference type="InterPro" id="IPR002912">
    <property type="entry name" value="ACT_dom"/>
</dbReference>
<evidence type="ECO:0000256" key="2">
    <source>
        <dbReference type="ARBA" id="ARBA00005216"/>
    </source>
</evidence>
<dbReference type="Gene3D" id="3.40.50.720">
    <property type="entry name" value="NAD(P)-binding Rossmann-like Domain"/>
    <property type="match status" value="2"/>
</dbReference>
<dbReference type="EC" id="1.1.1.95" evidence="5"/>
<protein>
    <recommendedName>
        <fullName evidence="6">D-3-phosphoglycerate dehydrogenase</fullName>
        <ecNumber evidence="4">1.1.1.399</ecNumber>
        <ecNumber evidence="5">1.1.1.95</ecNumber>
    </recommendedName>
    <alternativeName>
        <fullName evidence="9">2-oxoglutarate reductase</fullName>
    </alternativeName>
</protein>
<evidence type="ECO:0000256" key="11">
    <source>
        <dbReference type="ARBA" id="ARBA00048731"/>
    </source>
</evidence>
<dbReference type="SUPFAM" id="SSF51735">
    <property type="entry name" value="NAD(P)-binding Rossmann-fold domains"/>
    <property type="match status" value="1"/>
</dbReference>
<evidence type="ECO:0000256" key="8">
    <source>
        <dbReference type="ARBA" id="ARBA00023027"/>
    </source>
</evidence>
<keyword evidence="15" id="KW-1185">Reference proteome</keyword>
<dbReference type="RefSeq" id="WP_185255242.1">
    <property type="nucleotide sequence ID" value="NZ_AP023368.1"/>
</dbReference>
<evidence type="ECO:0000256" key="5">
    <source>
        <dbReference type="ARBA" id="ARBA00013143"/>
    </source>
</evidence>
<evidence type="ECO:0000256" key="6">
    <source>
        <dbReference type="ARBA" id="ARBA00021582"/>
    </source>
</evidence>
<dbReference type="Pfam" id="PF02826">
    <property type="entry name" value="2-Hacid_dh_C"/>
    <property type="match status" value="1"/>
</dbReference>
<reference evidence="14 15" key="2">
    <citation type="submission" date="2020-08" db="EMBL/GenBank/DDBJ databases">
        <authorList>
            <person name="Ueki A."/>
            <person name="Tonouchi A."/>
        </authorList>
    </citation>
    <scope>NUCLEOTIDE SEQUENCE [LARGE SCALE GENOMIC DNA]</scope>
    <source>
        <strain evidence="14 15">CTTW</strain>
    </source>
</reference>
<evidence type="ECO:0000256" key="9">
    <source>
        <dbReference type="ARBA" id="ARBA00030455"/>
    </source>
</evidence>
<comment type="pathway">
    <text evidence="2">Amino-acid biosynthesis; L-serine biosynthesis; L-serine from 3-phospho-D-glycerate: step 1/3.</text>
</comment>
<evidence type="ECO:0000259" key="13">
    <source>
        <dbReference type="PROSITE" id="PS51671"/>
    </source>
</evidence>
<comment type="similarity">
    <text evidence="3 12">Belongs to the D-isomer specific 2-hydroxyacid dehydrogenase family.</text>
</comment>
<dbReference type="GO" id="GO:0004617">
    <property type="term" value="F:phosphoglycerate dehydrogenase activity"/>
    <property type="evidence" value="ECO:0007669"/>
    <property type="project" value="UniProtKB-EC"/>
</dbReference>
<dbReference type="Pfam" id="PF00389">
    <property type="entry name" value="2-Hacid_dh"/>
    <property type="match status" value="1"/>
</dbReference>
<dbReference type="CDD" id="cd04901">
    <property type="entry name" value="ACT_3PGDH"/>
    <property type="match status" value="1"/>
</dbReference>
<dbReference type="Proteomes" id="UP000515703">
    <property type="component" value="Chromosome"/>
</dbReference>
<evidence type="ECO:0000256" key="4">
    <source>
        <dbReference type="ARBA" id="ARBA00013001"/>
    </source>
</evidence>
<evidence type="ECO:0000313" key="14">
    <source>
        <dbReference type="EMBL" id="BCJ99474.1"/>
    </source>
</evidence>
<dbReference type="PANTHER" id="PTHR42938:SF47">
    <property type="entry name" value="HYDROXYPYRUVATE REDUCTASE"/>
    <property type="match status" value="1"/>
</dbReference>
<dbReference type="Gene3D" id="3.30.70.260">
    <property type="match status" value="1"/>
</dbReference>
<dbReference type="AlphaFoldDB" id="A0A7I8DQ83"/>
<dbReference type="InterPro" id="IPR045865">
    <property type="entry name" value="ACT-like_dom_sf"/>
</dbReference>
<sequence>MPKFKYHCLNPIAGVGLKLFSENYETTEDIKESDAVLVRSASMLEMELTDNIAAIARAGAGVNNIPLDRCAGDGIVVFNTPGANANGVKELVIAGLMLASRNIVGGINWVQTIKEEKDIAKLVEKGKAKFAGKEIQGKKLGVIGLGAIGVLVANAANRLGMEVYGCDPYISVEHAWNLSRDIISVKSKDDIYRECDYISLHVPLLDDTKKMINKETLSKCKDGVVILNFARDLLVNDEDMEEALKSGKVGAYVTDFPNDKTAAMEGVIAIPHLGASTEESEDNCAVMAVKQIKDYLEHGIIKNSVNYPDCDAGTFTGGTRVTINHKNIPNMLTQFTGVFSSENINISNLINKSKGDYAYTVIDIEGSIASGTSAKLETIDGVLKVRTISE</sequence>
<comment type="catalytic activity">
    <reaction evidence="10">
        <text>(R)-2-hydroxyglutarate + NAD(+) = 2-oxoglutarate + NADH + H(+)</text>
        <dbReference type="Rhea" id="RHEA:49612"/>
        <dbReference type="ChEBI" id="CHEBI:15378"/>
        <dbReference type="ChEBI" id="CHEBI:15801"/>
        <dbReference type="ChEBI" id="CHEBI:16810"/>
        <dbReference type="ChEBI" id="CHEBI:57540"/>
        <dbReference type="ChEBI" id="CHEBI:57945"/>
        <dbReference type="EC" id="1.1.1.399"/>
    </reaction>
</comment>
<dbReference type="PROSITE" id="PS00065">
    <property type="entry name" value="D_2_HYDROXYACID_DH_1"/>
    <property type="match status" value="1"/>
</dbReference>
<evidence type="ECO:0000256" key="12">
    <source>
        <dbReference type="RuleBase" id="RU003719"/>
    </source>
</evidence>
<accession>A0A7I8DQ83</accession>
<dbReference type="SUPFAM" id="SSF52283">
    <property type="entry name" value="Formate/glycerate dehydrogenase catalytic domain-like"/>
    <property type="match status" value="1"/>
</dbReference>
<reference evidence="14 15" key="1">
    <citation type="submission" date="2020-08" db="EMBL/GenBank/DDBJ databases">
        <title>Draft genome sequencing of an Anaerocolumna strain isolated from anoxic soil subjected to BSD treatment.</title>
        <authorList>
            <person name="Uek A."/>
            <person name="Tonouchi A."/>
        </authorList>
    </citation>
    <scope>NUCLEOTIDE SEQUENCE [LARGE SCALE GENOMIC DNA]</scope>
    <source>
        <strain evidence="14 15">CTTW</strain>
    </source>
</reference>
<proteinExistence type="inferred from homology"/>
<comment type="catalytic activity">
    <reaction evidence="11">
        <text>(2R)-3-phosphoglycerate + NAD(+) = 3-phosphooxypyruvate + NADH + H(+)</text>
        <dbReference type="Rhea" id="RHEA:12641"/>
        <dbReference type="ChEBI" id="CHEBI:15378"/>
        <dbReference type="ChEBI" id="CHEBI:18110"/>
        <dbReference type="ChEBI" id="CHEBI:57540"/>
        <dbReference type="ChEBI" id="CHEBI:57945"/>
        <dbReference type="ChEBI" id="CHEBI:58272"/>
        <dbReference type="EC" id="1.1.1.95"/>
    </reaction>
</comment>
<keyword evidence="8" id="KW-0520">NAD</keyword>
<dbReference type="InterPro" id="IPR006140">
    <property type="entry name" value="D-isomer_DH_NAD-bd"/>
</dbReference>
<dbReference type="EMBL" id="AP023368">
    <property type="protein sequence ID" value="BCJ99474.1"/>
    <property type="molecule type" value="Genomic_DNA"/>
</dbReference>
<dbReference type="SUPFAM" id="SSF55021">
    <property type="entry name" value="ACT-like"/>
    <property type="match status" value="1"/>
</dbReference>
<gene>
    <name evidence="14" type="ORF">bsdcttw_25150</name>
</gene>
<dbReference type="CDD" id="cd12174">
    <property type="entry name" value="PGDH_like_3"/>
    <property type="match status" value="1"/>
</dbReference>
<dbReference type="InterPro" id="IPR029752">
    <property type="entry name" value="D-isomer_DH_CS1"/>
</dbReference>
<evidence type="ECO:0000313" key="15">
    <source>
        <dbReference type="Proteomes" id="UP000515703"/>
    </source>
</evidence>
<evidence type="ECO:0000256" key="3">
    <source>
        <dbReference type="ARBA" id="ARBA00005854"/>
    </source>
</evidence>